<proteinExistence type="predicted"/>
<dbReference type="AlphaFoldDB" id="A0A506XS61"/>
<reference evidence="1 2" key="1">
    <citation type="submission" date="2019-06" db="EMBL/GenBank/DDBJ databases">
        <authorList>
            <person name="Li F."/>
        </authorList>
    </citation>
    <scope>NUCLEOTIDE SEQUENCE [LARGE SCALE GENOMIC DNA]</scope>
    <source>
        <strain evidence="1 2">10F1D-1</strain>
    </source>
</reference>
<gene>
    <name evidence="1" type="ORF">FJ657_06720</name>
</gene>
<accession>A0A506XS61</accession>
<dbReference type="Proteomes" id="UP000316252">
    <property type="component" value="Unassembled WGS sequence"/>
</dbReference>
<evidence type="ECO:0000313" key="1">
    <source>
        <dbReference type="EMBL" id="TPW75574.1"/>
    </source>
</evidence>
<sequence length="62" mass="6844">MLGNFKGRKVLRRLEVGVDTNLFGRTQNDEGSSITVEPLALKCGALTDVAEGRESRHEDRSL</sequence>
<name>A0A506XS61_9MICO</name>
<keyword evidence="2" id="KW-1185">Reference proteome</keyword>
<protein>
    <submittedName>
        <fullName evidence="1">Uncharacterized protein</fullName>
    </submittedName>
</protein>
<dbReference type="EMBL" id="VHQG01000002">
    <property type="protein sequence ID" value="TPW75574.1"/>
    <property type="molecule type" value="Genomic_DNA"/>
</dbReference>
<comment type="caution">
    <text evidence="1">The sequence shown here is derived from an EMBL/GenBank/DDBJ whole genome shotgun (WGS) entry which is preliminary data.</text>
</comment>
<evidence type="ECO:0000313" key="2">
    <source>
        <dbReference type="Proteomes" id="UP000316252"/>
    </source>
</evidence>
<organism evidence="1 2">
    <name type="scientific">Schumannella soli</name>
    <dbReference type="NCBI Taxonomy" id="2590779"/>
    <lineage>
        <taxon>Bacteria</taxon>
        <taxon>Bacillati</taxon>
        <taxon>Actinomycetota</taxon>
        <taxon>Actinomycetes</taxon>
        <taxon>Micrococcales</taxon>
        <taxon>Microbacteriaceae</taxon>
        <taxon>Schumannella</taxon>
    </lineage>
</organism>